<dbReference type="RefSeq" id="WP_258568748.1">
    <property type="nucleotide sequence ID" value="NZ_CP092900.1"/>
</dbReference>
<evidence type="ECO:0000313" key="2">
    <source>
        <dbReference type="Proteomes" id="UP001055955"/>
    </source>
</evidence>
<keyword evidence="2" id="KW-1185">Reference proteome</keyword>
<sequence>MDLEQRRFPYVIRRGAEKVVLIKNPPMFYNRFMLKSLFSAGKHAITVSLITPVDYMLSSSYLNNLGFKYKIKLPDHLSRGSIPLYVLYYLLMSIEYDSHIPKDFYLKSSVRCALSYYYQCILDFALKEGCVLEYNAPTTRHQTIWFHYLYMQHVMEWRSLIIELKGQPVTDVLREVYLTGLRMSSEYVPLLDYIELSTILRVFNVDQLCPDYIGCVATIKHVGGK</sequence>
<dbReference type="EMBL" id="CP092900">
    <property type="protein sequence ID" value="UTC24959.1"/>
    <property type="molecule type" value="Genomic_DNA"/>
</dbReference>
<evidence type="ECO:0000313" key="1">
    <source>
        <dbReference type="EMBL" id="UTC24959.1"/>
    </source>
</evidence>
<accession>A0ABY5DL51</accession>
<organism evidence="1 2">
    <name type="scientific">Candidatus Comchoanobacter bicostacola</name>
    <dbReference type="NCBI Taxonomy" id="2919598"/>
    <lineage>
        <taxon>Bacteria</taxon>
        <taxon>Pseudomonadati</taxon>
        <taxon>Pseudomonadota</taxon>
        <taxon>Gammaproteobacteria</taxon>
        <taxon>Candidatus Comchoanobacterales</taxon>
        <taxon>Candidatus Comchoanobacteraceae</taxon>
        <taxon>Candidatus Comchoanobacter</taxon>
    </lineage>
</organism>
<protein>
    <submittedName>
        <fullName evidence="1">Uncharacterized protein</fullName>
    </submittedName>
</protein>
<name>A0ABY5DL51_9GAMM</name>
<gene>
    <name evidence="1" type="ORF">MMH89_02200</name>
</gene>
<reference evidence="1 2" key="1">
    <citation type="journal article" date="2022" name="Nat. Microbiol.">
        <title>The microbiome of a bacterivorous marine choanoflagellate contains a resource-demanding obligate bacterial associate.</title>
        <authorList>
            <person name="Needham D.M."/>
            <person name="Poirier C."/>
            <person name="Bachy C."/>
            <person name="George E.E."/>
            <person name="Wilken S."/>
            <person name="Yung C.C.M."/>
            <person name="Limardo A.J."/>
            <person name="Morando M."/>
            <person name="Sudek L."/>
            <person name="Malmstrom R.R."/>
            <person name="Keeling P.J."/>
            <person name="Santoro A.E."/>
            <person name="Worden A.Z."/>
        </authorList>
    </citation>
    <scope>NUCLEOTIDE SEQUENCE [LARGE SCALE GENOMIC DNA]</scope>
    <source>
        <strain evidence="1 2">Comchoano-1</strain>
    </source>
</reference>
<dbReference type="Proteomes" id="UP001055955">
    <property type="component" value="Chromosome"/>
</dbReference>
<proteinExistence type="predicted"/>